<evidence type="ECO:0000259" key="2">
    <source>
        <dbReference type="Pfam" id="PF13860"/>
    </source>
</evidence>
<evidence type="ECO:0000256" key="1">
    <source>
        <dbReference type="SAM" id="SignalP"/>
    </source>
</evidence>
<dbReference type="Gene3D" id="2.60.40.4070">
    <property type="match status" value="1"/>
</dbReference>
<dbReference type="InterPro" id="IPR026444">
    <property type="entry name" value="Secre_tail"/>
</dbReference>
<name>A0ABV3ZM44_9BACT</name>
<feature type="chain" id="PRO_5045217976" evidence="1">
    <location>
        <begin position="24"/>
        <end position="151"/>
    </location>
</feature>
<keyword evidence="4" id="KW-1185">Reference proteome</keyword>
<reference evidence="3 4" key="1">
    <citation type="submission" date="2023-07" db="EMBL/GenBank/DDBJ databases">
        <authorList>
            <person name="Lian W.-H."/>
        </authorList>
    </citation>
    <scope>NUCLEOTIDE SEQUENCE [LARGE SCALE GENOMIC DNA]</scope>
    <source>
        <strain evidence="3 4">SYSU DXS3180</strain>
    </source>
</reference>
<evidence type="ECO:0000313" key="4">
    <source>
        <dbReference type="Proteomes" id="UP001560573"/>
    </source>
</evidence>
<organism evidence="3 4">
    <name type="scientific">Danxiaibacter flavus</name>
    <dbReference type="NCBI Taxonomy" id="3049108"/>
    <lineage>
        <taxon>Bacteria</taxon>
        <taxon>Pseudomonadati</taxon>
        <taxon>Bacteroidota</taxon>
        <taxon>Chitinophagia</taxon>
        <taxon>Chitinophagales</taxon>
        <taxon>Chitinophagaceae</taxon>
        <taxon>Danxiaibacter</taxon>
    </lineage>
</organism>
<dbReference type="Proteomes" id="UP001560573">
    <property type="component" value="Unassembled WGS sequence"/>
</dbReference>
<dbReference type="EMBL" id="JAULBC010000006">
    <property type="protein sequence ID" value="MEX6689554.1"/>
    <property type="molecule type" value="Genomic_DNA"/>
</dbReference>
<feature type="domain" description="FlgD/Vpr Ig-like" evidence="2">
    <location>
        <begin position="82"/>
        <end position="138"/>
    </location>
</feature>
<proteinExistence type="predicted"/>
<dbReference type="NCBIfam" id="TIGR04183">
    <property type="entry name" value="Por_Secre_tail"/>
    <property type="match status" value="1"/>
</dbReference>
<evidence type="ECO:0000313" key="3">
    <source>
        <dbReference type="EMBL" id="MEX6689554.1"/>
    </source>
</evidence>
<feature type="signal peptide" evidence="1">
    <location>
        <begin position="1"/>
        <end position="23"/>
    </location>
</feature>
<dbReference type="RefSeq" id="WP_369330961.1">
    <property type="nucleotide sequence ID" value="NZ_JAULBC010000006.1"/>
</dbReference>
<gene>
    <name evidence="3" type="ORF">QTN47_18745</name>
</gene>
<protein>
    <submittedName>
        <fullName evidence="3">FlgD immunoglobulin-like domain containing protein</fullName>
    </submittedName>
</protein>
<sequence>MKKQQLKKVLQFIILAITFFTLADSVNAQKKCHNGKCPIGYACAPSGYCVRYCSHCQPFLIESADEVVSAESSQFAVIRFQMDEAKAGSVKIYDIAGRLVRTLLTESVQQGVHQFLWNAKDENGSPVATGIYIIQLNEGNKMQTRKLFVVS</sequence>
<dbReference type="Pfam" id="PF13860">
    <property type="entry name" value="FlgD_ig"/>
    <property type="match status" value="1"/>
</dbReference>
<keyword evidence="1" id="KW-0732">Signal</keyword>
<accession>A0ABV3ZM44</accession>
<comment type="caution">
    <text evidence="3">The sequence shown here is derived from an EMBL/GenBank/DDBJ whole genome shotgun (WGS) entry which is preliminary data.</text>
</comment>
<dbReference type="InterPro" id="IPR025965">
    <property type="entry name" value="FlgD/Vpr_Ig-like"/>
</dbReference>